<dbReference type="Pfam" id="PF13302">
    <property type="entry name" value="Acetyltransf_3"/>
    <property type="match status" value="1"/>
</dbReference>
<accession>A0ABW0BD96</accession>
<dbReference type="EMBL" id="JBHSKD010000002">
    <property type="protein sequence ID" value="MFC5175240.1"/>
    <property type="molecule type" value="Genomic_DNA"/>
</dbReference>
<evidence type="ECO:0000313" key="3">
    <source>
        <dbReference type="Proteomes" id="UP001596087"/>
    </source>
</evidence>
<dbReference type="Gene3D" id="3.40.630.30">
    <property type="match status" value="1"/>
</dbReference>
<dbReference type="PANTHER" id="PTHR43792">
    <property type="entry name" value="GNAT FAMILY, PUTATIVE (AFU_ORTHOLOGUE AFUA_3G00765)-RELATED-RELATED"/>
    <property type="match status" value="1"/>
</dbReference>
<dbReference type="Proteomes" id="UP001596087">
    <property type="component" value="Unassembled WGS sequence"/>
</dbReference>
<proteinExistence type="predicted"/>
<dbReference type="InterPro" id="IPR016181">
    <property type="entry name" value="Acyl_CoA_acyltransferase"/>
</dbReference>
<keyword evidence="3" id="KW-1185">Reference proteome</keyword>
<gene>
    <name evidence="2" type="ORF">ACFPGP_01070</name>
</gene>
<name>A0ABW0BD96_9ACTN</name>
<dbReference type="EC" id="2.3.-.-" evidence="2"/>
<protein>
    <submittedName>
        <fullName evidence="2">GNAT family N-acetyltransferase</fullName>
        <ecNumber evidence="2">2.3.-.-</ecNumber>
    </submittedName>
</protein>
<organism evidence="2 3">
    <name type="scientific">Nocardioides taihuensis</name>
    <dbReference type="NCBI Taxonomy" id="1835606"/>
    <lineage>
        <taxon>Bacteria</taxon>
        <taxon>Bacillati</taxon>
        <taxon>Actinomycetota</taxon>
        <taxon>Actinomycetes</taxon>
        <taxon>Propionibacteriales</taxon>
        <taxon>Nocardioidaceae</taxon>
        <taxon>Nocardioides</taxon>
    </lineage>
</organism>
<dbReference type="InterPro" id="IPR051531">
    <property type="entry name" value="N-acetyltransferase"/>
</dbReference>
<evidence type="ECO:0000313" key="2">
    <source>
        <dbReference type="EMBL" id="MFC5175240.1"/>
    </source>
</evidence>
<sequence length="267" mass="28974">MTTTSGARYEIRVDGHLDDHWSARLGGLAITRSNGGTSTLAGPVADQAQLHGVLAGLRDLGVTLLDLHAAAAPPAVPPPALPHPLHTDRLTLRAATPADADPTWRFRQDAAVNEWLTGCPDTLAGYRELFTDPGRLATTVVVQLGHGPDGQVVADLMLRREDAWAQLDVADGARGAQAELGWVLDPAHEGHGYATEAVRELLRHCFADLGVRRVHANSFLDNDASWRLMERVGMRRELHAVRESLHRSGRWLDVVGYALLADEWSPA</sequence>
<evidence type="ECO:0000259" key="1">
    <source>
        <dbReference type="PROSITE" id="PS51186"/>
    </source>
</evidence>
<dbReference type="GO" id="GO:0016746">
    <property type="term" value="F:acyltransferase activity"/>
    <property type="evidence" value="ECO:0007669"/>
    <property type="project" value="UniProtKB-KW"/>
</dbReference>
<dbReference type="SUPFAM" id="SSF55729">
    <property type="entry name" value="Acyl-CoA N-acyltransferases (Nat)"/>
    <property type="match status" value="1"/>
</dbReference>
<feature type="domain" description="N-acetyltransferase" evidence="1">
    <location>
        <begin position="90"/>
        <end position="262"/>
    </location>
</feature>
<comment type="caution">
    <text evidence="2">The sequence shown here is derived from an EMBL/GenBank/DDBJ whole genome shotgun (WGS) entry which is preliminary data.</text>
</comment>
<dbReference type="RefSeq" id="WP_378585688.1">
    <property type="nucleotide sequence ID" value="NZ_JBHSKD010000002.1"/>
</dbReference>
<keyword evidence="2" id="KW-0012">Acyltransferase</keyword>
<reference evidence="3" key="1">
    <citation type="journal article" date="2019" name="Int. J. Syst. Evol. Microbiol.">
        <title>The Global Catalogue of Microorganisms (GCM) 10K type strain sequencing project: providing services to taxonomists for standard genome sequencing and annotation.</title>
        <authorList>
            <consortium name="The Broad Institute Genomics Platform"/>
            <consortium name="The Broad Institute Genome Sequencing Center for Infectious Disease"/>
            <person name="Wu L."/>
            <person name="Ma J."/>
        </authorList>
    </citation>
    <scope>NUCLEOTIDE SEQUENCE [LARGE SCALE GENOMIC DNA]</scope>
    <source>
        <strain evidence="3">DFY41</strain>
    </source>
</reference>
<dbReference type="InterPro" id="IPR000182">
    <property type="entry name" value="GNAT_dom"/>
</dbReference>
<keyword evidence="2" id="KW-0808">Transferase</keyword>
<dbReference type="PROSITE" id="PS51186">
    <property type="entry name" value="GNAT"/>
    <property type="match status" value="1"/>
</dbReference>